<evidence type="ECO:0000256" key="1">
    <source>
        <dbReference type="SAM" id="MobiDB-lite"/>
    </source>
</evidence>
<feature type="compositionally biased region" description="Basic and acidic residues" evidence="1">
    <location>
        <begin position="259"/>
        <end position="282"/>
    </location>
</feature>
<reference evidence="3" key="1">
    <citation type="journal article" date="2017" name="Nat. Microbiol.">
        <title>Global analysis of biosynthetic gene clusters reveals vast potential of secondary metabolite production in Penicillium species.</title>
        <authorList>
            <person name="Nielsen J.C."/>
            <person name="Grijseels S."/>
            <person name="Prigent S."/>
            <person name="Ji B."/>
            <person name="Dainat J."/>
            <person name="Nielsen K.F."/>
            <person name="Frisvad J.C."/>
            <person name="Workman M."/>
            <person name="Nielsen J."/>
        </authorList>
    </citation>
    <scope>NUCLEOTIDE SEQUENCE [LARGE SCALE GENOMIC DNA]</scope>
    <source>
        <strain evidence="3">IBT 31811</strain>
    </source>
</reference>
<name>A0A1V6PGG1_9EURO</name>
<organism evidence="2 3">
    <name type="scientific">Penicillium antarcticum</name>
    <dbReference type="NCBI Taxonomy" id="416450"/>
    <lineage>
        <taxon>Eukaryota</taxon>
        <taxon>Fungi</taxon>
        <taxon>Dikarya</taxon>
        <taxon>Ascomycota</taxon>
        <taxon>Pezizomycotina</taxon>
        <taxon>Eurotiomycetes</taxon>
        <taxon>Eurotiomycetidae</taxon>
        <taxon>Eurotiales</taxon>
        <taxon>Aspergillaceae</taxon>
        <taxon>Penicillium</taxon>
    </lineage>
</organism>
<dbReference type="Proteomes" id="UP000191672">
    <property type="component" value="Unassembled WGS sequence"/>
</dbReference>
<evidence type="ECO:0000313" key="3">
    <source>
        <dbReference type="Proteomes" id="UP000191672"/>
    </source>
</evidence>
<dbReference type="EMBL" id="MDYN01000141">
    <property type="protein sequence ID" value="OQD75883.1"/>
    <property type="molecule type" value="Genomic_DNA"/>
</dbReference>
<dbReference type="STRING" id="416450.A0A1V6PGG1"/>
<comment type="caution">
    <text evidence="2">The sequence shown here is derived from an EMBL/GenBank/DDBJ whole genome shotgun (WGS) entry which is preliminary data.</text>
</comment>
<protein>
    <submittedName>
        <fullName evidence="2">Uncharacterized protein</fullName>
    </submittedName>
</protein>
<accession>A0A1V6PGG1</accession>
<gene>
    <name evidence="2" type="ORF">PENANT_c141G02542</name>
</gene>
<keyword evidence="3" id="KW-1185">Reference proteome</keyword>
<feature type="region of interest" description="Disordered" evidence="1">
    <location>
        <begin position="250"/>
        <end position="282"/>
    </location>
</feature>
<proteinExistence type="predicted"/>
<dbReference type="AlphaFoldDB" id="A0A1V6PGG1"/>
<sequence length="307" mass="34277">MDNLDNGTSSQDGFPTVVSISRAMQANPCHQNSTCHENTPEAAFQPAREPYKASVISEGFLPTEEMLRSALADAQSQQGVLQTETSLARILGEQLLSDALATKVADLLSKPKPQVLEADEQLGEVDEEEDIHWLDLIQEPQFEPQCQDNGNYQCHILKRNALVQISAWDHDLVFTCRQLFYTQTYLCDMLAERDTLESMAKSLSTCNQIASDFIKTNQTTLVQITSRLQPLEERLSQLAWTHQAPLSRLQCDSTSEEDPAPKQDETASDPIAEKENTAKQEAWRRAALFTPMDFAASQIPPALVQKP</sequence>
<evidence type="ECO:0000313" key="2">
    <source>
        <dbReference type="EMBL" id="OQD75883.1"/>
    </source>
</evidence>